<dbReference type="EMBL" id="BGPR01000164">
    <property type="protein sequence ID" value="GBM01097.1"/>
    <property type="molecule type" value="Genomic_DNA"/>
</dbReference>
<comment type="caution">
    <text evidence="1">The sequence shown here is derived from an EMBL/GenBank/DDBJ whole genome shotgun (WGS) entry which is preliminary data.</text>
</comment>
<gene>
    <name evidence="1" type="ORF">AVEN_136646_1</name>
</gene>
<name>A0A4Y2CBI4_ARAVE</name>
<proteinExistence type="predicted"/>
<protein>
    <submittedName>
        <fullName evidence="1">Uncharacterized protein</fullName>
    </submittedName>
</protein>
<sequence>MSYVLSFDRKKIVIVRRFVGWLERSGEMSVNARSSKEASRWTETSVQFQRAIVDCVCFVGTVLVEFRPALNLQRRKCFAKKLIMGIGLKRPIGASVLC</sequence>
<organism evidence="1 2">
    <name type="scientific">Araneus ventricosus</name>
    <name type="common">Orbweaver spider</name>
    <name type="synonym">Epeira ventricosa</name>
    <dbReference type="NCBI Taxonomy" id="182803"/>
    <lineage>
        <taxon>Eukaryota</taxon>
        <taxon>Metazoa</taxon>
        <taxon>Ecdysozoa</taxon>
        <taxon>Arthropoda</taxon>
        <taxon>Chelicerata</taxon>
        <taxon>Arachnida</taxon>
        <taxon>Araneae</taxon>
        <taxon>Araneomorphae</taxon>
        <taxon>Entelegynae</taxon>
        <taxon>Araneoidea</taxon>
        <taxon>Araneidae</taxon>
        <taxon>Araneus</taxon>
    </lineage>
</organism>
<accession>A0A4Y2CBI4</accession>
<evidence type="ECO:0000313" key="2">
    <source>
        <dbReference type="Proteomes" id="UP000499080"/>
    </source>
</evidence>
<reference evidence="1 2" key="1">
    <citation type="journal article" date="2019" name="Sci. Rep.">
        <title>Orb-weaving spider Araneus ventricosus genome elucidates the spidroin gene catalogue.</title>
        <authorList>
            <person name="Kono N."/>
            <person name="Nakamura H."/>
            <person name="Ohtoshi R."/>
            <person name="Moran D.A.P."/>
            <person name="Shinohara A."/>
            <person name="Yoshida Y."/>
            <person name="Fujiwara M."/>
            <person name="Mori M."/>
            <person name="Tomita M."/>
            <person name="Arakawa K."/>
        </authorList>
    </citation>
    <scope>NUCLEOTIDE SEQUENCE [LARGE SCALE GENOMIC DNA]</scope>
</reference>
<evidence type="ECO:0000313" key="1">
    <source>
        <dbReference type="EMBL" id="GBM01097.1"/>
    </source>
</evidence>
<keyword evidence="2" id="KW-1185">Reference proteome</keyword>
<dbReference type="AlphaFoldDB" id="A0A4Y2CBI4"/>
<dbReference type="Proteomes" id="UP000499080">
    <property type="component" value="Unassembled WGS sequence"/>
</dbReference>